<name>A0ABQ9G6Z4_9NEOP</name>
<proteinExistence type="predicted"/>
<organism evidence="2 3">
    <name type="scientific">Dryococelus australis</name>
    <dbReference type="NCBI Taxonomy" id="614101"/>
    <lineage>
        <taxon>Eukaryota</taxon>
        <taxon>Metazoa</taxon>
        <taxon>Ecdysozoa</taxon>
        <taxon>Arthropoda</taxon>
        <taxon>Hexapoda</taxon>
        <taxon>Insecta</taxon>
        <taxon>Pterygota</taxon>
        <taxon>Neoptera</taxon>
        <taxon>Polyneoptera</taxon>
        <taxon>Phasmatodea</taxon>
        <taxon>Verophasmatodea</taxon>
        <taxon>Anareolatae</taxon>
        <taxon>Phasmatidae</taxon>
        <taxon>Eurycanthinae</taxon>
        <taxon>Dryococelus</taxon>
    </lineage>
</organism>
<feature type="compositionally biased region" description="Polar residues" evidence="1">
    <location>
        <begin position="125"/>
        <end position="142"/>
    </location>
</feature>
<comment type="caution">
    <text evidence="2">The sequence shown here is derived from an EMBL/GenBank/DDBJ whole genome shotgun (WGS) entry which is preliminary data.</text>
</comment>
<protein>
    <submittedName>
        <fullName evidence="2">Uncharacterized protein</fullName>
    </submittedName>
</protein>
<reference evidence="2 3" key="1">
    <citation type="submission" date="2023-02" db="EMBL/GenBank/DDBJ databases">
        <title>LHISI_Scaffold_Assembly.</title>
        <authorList>
            <person name="Stuart O.P."/>
            <person name="Cleave R."/>
            <person name="Magrath M.J.L."/>
            <person name="Mikheyev A.S."/>
        </authorList>
    </citation>
    <scope>NUCLEOTIDE SEQUENCE [LARGE SCALE GENOMIC DNA]</scope>
    <source>
        <strain evidence="2">Daus_M_001</strain>
        <tissue evidence="2">Leg muscle</tissue>
    </source>
</reference>
<evidence type="ECO:0000313" key="2">
    <source>
        <dbReference type="EMBL" id="KAJ8868224.1"/>
    </source>
</evidence>
<dbReference type="EMBL" id="JARBHB010000015">
    <property type="protein sequence ID" value="KAJ8868224.1"/>
    <property type="molecule type" value="Genomic_DNA"/>
</dbReference>
<sequence>MKSSEYICKLAKSTTTQGSFEVGSRVIQYVTCKQATTQNSFEVRTRISRVIQDVTGKQVGVIPVTSSINETNLRLRVIDSDESDVSQGLGYDCDKDREYIPDAESDGDSSDDCTEPKRKRIKTTDIPTTSRSFPSENENQPVEGNAFGLPCNIVMESTVNRNNENNEADLTQFELPANATTSGEKEPTVKWCSNSFTDENRQQICKEYQDAHYDSQKEFILSRVHQCNTERRRIRNVVRQAEEKPEIKCIYVYTFLKEGNTTREQTKEGTRLPQTKQVSIGRKNKDSPRIVSGYGKPLLPKRYDRNVPRTNSVNQKNVRIVPKIE</sequence>
<feature type="compositionally biased region" description="Acidic residues" evidence="1">
    <location>
        <begin position="101"/>
        <end position="113"/>
    </location>
</feature>
<evidence type="ECO:0000313" key="3">
    <source>
        <dbReference type="Proteomes" id="UP001159363"/>
    </source>
</evidence>
<accession>A0ABQ9G6Z4</accession>
<dbReference type="Proteomes" id="UP001159363">
    <property type="component" value="Chromosome 14"/>
</dbReference>
<keyword evidence="3" id="KW-1185">Reference proteome</keyword>
<gene>
    <name evidence="2" type="ORF">PR048_032033</name>
</gene>
<evidence type="ECO:0000256" key="1">
    <source>
        <dbReference type="SAM" id="MobiDB-lite"/>
    </source>
</evidence>
<feature type="region of interest" description="Disordered" evidence="1">
    <location>
        <begin position="262"/>
        <end position="309"/>
    </location>
</feature>
<feature type="region of interest" description="Disordered" evidence="1">
    <location>
        <begin position="84"/>
        <end position="144"/>
    </location>
</feature>